<dbReference type="GO" id="GO:0031501">
    <property type="term" value="C:mannosyltransferase complex"/>
    <property type="evidence" value="ECO:0007669"/>
    <property type="project" value="TreeGrafter"/>
</dbReference>
<evidence type="ECO:0000256" key="3">
    <source>
        <dbReference type="ARBA" id="ARBA00008698"/>
    </source>
</evidence>
<comment type="caution">
    <text evidence="13">The sequence shown here is derived from an EMBL/GenBank/DDBJ whole genome shotgun (WGS) entry which is preliminary data.</text>
</comment>
<evidence type="ECO:0000256" key="9">
    <source>
        <dbReference type="ARBA" id="ARBA00022989"/>
    </source>
</evidence>
<comment type="similarity">
    <text evidence="3 11">Belongs to the PIGV family.</text>
</comment>
<evidence type="ECO:0000256" key="2">
    <source>
        <dbReference type="ARBA" id="ARBA00004687"/>
    </source>
</evidence>
<feature type="transmembrane region" description="Helical" evidence="11">
    <location>
        <begin position="401"/>
        <end position="427"/>
    </location>
</feature>
<dbReference type="Proteomes" id="UP000322899">
    <property type="component" value="Unassembled WGS sequence"/>
</dbReference>
<feature type="transmembrane region" description="Helical" evidence="11">
    <location>
        <begin position="529"/>
        <end position="547"/>
    </location>
</feature>
<evidence type="ECO:0000256" key="4">
    <source>
        <dbReference type="ARBA" id="ARBA00022502"/>
    </source>
</evidence>
<keyword evidence="5 11" id="KW-0328">Glycosyltransferase</keyword>
<keyword evidence="6 11" id="KW-0808">Transferase</keyword>
<feature type="transmembrane region" description="Helical" evidence="11">
    <location>
        <begin position="153"/>
        <end position="172"/>
    </location>
</feature>
<feature type="transmembrane region" description="Helical" evidence="11">
    <location>
        <begin position="209"/>
        <end position="228"/>
    </location>
</feature>
<evidence type="ECO:0000313" key="14">
    <source>
        <dbReference type="EMBL" id="KAA0176467.1"/>
    </source>
</evidence>
<evidence type="ECO:0000313" key="13">
    <source>
        <dbReference type="EMBL" id="KAA0155359.1"/>
    </source>
</evidence>
<accession>A0A5A8CRM5</accession>
<dbReference type="GO" id="GO:0004376">
    <property type="term" value="F:GPI mannosyltransferase activity"/>
    <property type="evidence" value="ECO:0007669"/>
    <property type="project" value="InterPro"/>
</dbReference>
<dbReference type="UniPathway" id="UPA00196"/>
<evidence type="ECO:0000256" key="11">
    <source>
        <dbReference type="RuleBase" id="RU363112"/>
    </source>
</evidence>
<comment type="subcellular location">
    <subcellularLocation>
        <location evidence="1 11">Endoplasmic reticulum membrane</location>
        <topology evidence="1 11">Multi-pass membrane protein</topology>
    </subcellularLocation>
</comment>
<keyword evidence="8 11" id="KW-0256">Endoplasmic reticulum</keyword>
<sequence length="699" mass="72318">MLGRPYDDSIAVATPPLAPAAAAAEAPGAGAVSWLDGLLLRAVVPLASWDGVFFQRIAEAGYEYEQFHAFFPLVPAVGRAVSIWVVQPICAAAGQPLSPRVSWAVAAVLVSNVSHVVACVLLLWLTERVLAVPAGRGTSGSSRAASKAAARRLAVTAATLFAITPAGVFASAAYTESLFAALTFGGLLLVERARSLVVEATAAERAGSWAGALGFASAGALVLAAATLARSNGATHAGYLGYWALEAAACVLGPVLLVPASVSKGETRWGAAVLWGRWLWGSGGDGEAEAGESDGRQHAPQSLRRRPARRAAEAAVAGAFEQGAVSPVSEADRRLASASLWSPSPVLASHASDWICPCLTADRRATDAAGWLFAPEAAGAAGAPGPLPVEAVERPTVAQRLAALSVAGVGLALAGVVALPLLAFALYGHALYCGWPAWLEAAVEALGGTTGHLPAAAAWAARVLVDPPVRLLLGLASDGPIDWLPRQGSHPDRPWCGSAGGLGLYGFVQDEYWGVGAFRYWRLSQLPNFALAAPALAAATCGVLWYFHGRIGRTICGVGGLLAAAGGVAAPGALQWGTALPAGTPSMLARAAAASSARVSARATAWPVPWQAAAMTLSPRALPYVVHLGLLTVGALVGMHVQVVTRFLAACPALHWWLAALWLWPDHAERARYRWWVAAWLTGYTAIGTVLFPLFYPWT</sequence>
<dbReference type="InterPro" id="IPR007315">
    <property type="entry name" value="PIG-V/Gpi18"/>
</dbReference>
<dbReference type="OrthoDB" id="10252502at2759"/>
<dbReference type="GO" id="GO:0000009">
    <property type="term" value="F:alpha-1,6-mannosyltransferase activity"/>
    <property type="evidence" value="ECO:0007669"/>
    <property type="project" value="InterPro"/>
</dbReference>
<feature type="transmembrane region" description="Helical" evidence="11">
    <location>
        <begin position="240"/>
        <end position="258"/>
    </location>
</feature>
<dbReference type="PANTHER" id="PTHR12468:SF2">
    <property type="entry name" value="GPI MANNOSYLTRANSFERASE 2"/>
    <property type="match status" value="1"/>
</dbReference>
<reference evidence="15 16" key="1">
    <citation type="submission" date="2019-07" db="EMBL/GenBank/DDBJ databases">
        <title>Genomes of Cafeteria roenbergensis.</title>
        <authorList>
            <person name="Fischer M.G."/>
            <person name="Hackl T."/>
            <person name="Roman M."/>
        </authorList>
    </citation>
    <scope>NUCLEOTIDE SEQUENCE [LARGE SCALE GENOMIC DNA]</scope>
    <source>
        <strain evidence="13 16">BVI</strain>
        <strain evidence="14 15">E4-10P</strain>
    </source>
</reference>
<evidence type="ECO:0000313" key="15">
    <source>
        <dbReference type="Proteomes" id="UP000322899"/>
    </source>
</evidence>
<keyword evidence="16" id="KW-1185">Reference proteome</keyword>
<dbReference type="GO" id="GO:0005789">
    <property type="term" value="C:endoplasmic reticulum membrane"/>
    <property type="evidence" value="ECO:0007669"/>
    <property type="project" value="UniProtKB-SubCell"/>
</dbReference>
<evidence type="ECO:0000256" key="7">
    <source>
        <dbReference type="ARBA" id="ARBA00022692"/>
    </source>
</evidence>
<evidence type="ECO:0000256" key="1">
    <source>
        <dbReference type="ARBA" id="ARBA00004477"/>
    </source>
</evidence>
<feature type="transmembrane region" description="Helical" evidence="11">
    <location>
        <begin position="647"/>
        <end position="664"/>
    </location>
</feature>
<organism evidence="13 16">
    <name type="scientific">Cafeteria roenbergensis</name>
    <name type="common">Marine flagellate</name>
    <dbReference type="NCBI Taxonomy" id="33653"/>
    <lineage>
        <taxon>Eukaryota</taxon>
        <taxon>Sar</taxon>
        <taxon>Stramenopiles</taxon>
        <taxon>Bigyra</taxon>
        <taxon>Opalozoa</taxon>
        <taxon>Bicosoecida</taxon>
        <taxon>Cafeteriaceae</taxon>
        <taxon>Cafeteria</taxon>
    </lineage>
</organism>
<feature type="transmembrane region" description="Helical" evidence="11">
    <location>
        <begin position="178"/>
        <end position="197"/>
    </location>
</feature>
<dbReference type="GO" id="GO:0006506">
    <property type="term" value="P:GPI anchor biosynthetic process"/>
    <property type="evidence" value="ECO:0007669"/>
    <property type="project" value="UniProtKB-UniPathway"/>
</dbReference>
<dbReference type="Pfam" id="PF04188">
    <property type="entry name" value="Mannosyl_trans2"/>
    <property type="match status" value="2"/>
</dbReference>
<keyword evidence="7 11" id="KW-0812">Transmembrane</keyword>
<feature type="region of interest" description="Disordered" evidence="12">
    <location>
        <begin position="286"/>
        <end position="306"/>
    </location>
</feature>
<evidence type="ECO:0000256" key="5">
    <source>
        <dbReference type="ARBA" id="ARBA00022676"/>
    </source>
</evidence>
<keyword evidence="10 11" id="KW-0472">Membrane</keyword>
<keyword evidence="9 11" id="KW-1133">Transmembrane helix</keyword>
<evidence type="ECO:0000256" key="12">
    <source>
        <dbReference type="SAM" id="MobiDB-lite"/>
    </source>
</evidence>
<evidence type="ECO:0000313" key="16">
    <source>
        <dbReference type="Proteomes" id="UP000323011"/>
    </source>
</evidence>
<name>A0A5A8CRM5_CAFRO</name>
<comment type="pathway">
    <text evidence="2 11">Glycolipid biosynthesis; glycosylphosphatidylinositol-anchor biosynthesis.</text>
</comment>
<dbReference type="EMBL" id="VLTO01000008">
    <property type="protein sequence ID" value="KAA0176467.1"/>
    <property type="molecule type" value="Genomic_DNA"/>
</dbReference>
<dbReference type="EC" id="2.4.1.-" evidence="11"/>
<feature type="transmembrane region" description="Helical" evidence="11">
    <location>
        <begin position="103"/>
        <end position="126"/>
    </location>
</feature>
<protein>
    <recommendedName>
        <fullName evidence="11">GPI mannosyltransferase 2</fullName>
        <ecNumber evidence="11">2.4.1.-</ecNumber>
    </recommendedName>
</protein>
<evidence type="ECO:0000256" key="10">
    <source>
        <dbReference type="ARBA" id="ARBA00023136"/>
    </source>
</evidence>
<evidence type="ECO:0000256" key="8">
    <source>
        <dbReference type="ARBA" id="ARBA00022824"/>
    </source>
</evidence>
<dbReference type="AlphaFoldDB" id="A0A5A8CRM5"/>
<keyword evidence="4 11" id="KW-0337">GPI-anchor biosynthesis</keyword>
<dbReference type="EMBL" id="VLTN01000007">
    <property type="protein sequence ID" value="KAA0155359.1"/>
    <property type="molecule type" value="Genomic_DNA"/>
</dbReference>
<evidence type="ECO:0000256" key="6">
    <source>
        <dbReference type="ARBA" id="ARBA00022679"/>
    </source>
</evidence>
<dbReference type="PANTHER" id="PTHR12468">
    <property type="entry name" value="GPI MANNOSYLTRANSFERASE 2"/>
    <property type="match status" value="1"/>
</dbReference>
<proteinExistence type="inferred from homology"/>
<gene>
    <name evidence="14" type="ORF">FNF27_02163</name>
    <name evidence="13" type="ORF">FNF29_01734</name>
</gene>
<dbReference type="Proteomes" id="UP000323011">
    <property type="component" value="Unassembled WGS sequence"/>
</dbReference>
<feature type="transmembrane region" description="Helical" evidence="11">
    <location>
        <begin position="676"/>
        <end position="696"/>
    </location>
</feature>
<comment type="function">
    <text evidence="11">Mannosyltransferase involved in glycosylphosphatidylinositol-anchor biosynthesis.</text>
</comment>